<proteinExistence type="predicted"/>
<dbReference type="InterPro" id="IPR025438">
    <property type="entry name" value="DUF4180"/>
</dbReference>
<evidence type="ECO:0000259" key="1">
    <source>
        <dbReference type="Pfam" id="PF13788"/>
    </source>
</evidence>
<organism evidence="2 3">
    <name type="scientific">Actinocrispum wychmicini</name>
    <dbReference type="NCBI Taxonomy" id="1213861"/>
    <lineage>
        <taxon>Bacteria</taxon>
        <taxon>Bacillati</taxon>
        <taxon>Actinomycetota</taxon>
        <taxon>Actinomycetes</taxon>
        <taxon>Pseudonocardiales</taxon>
        <taxon>Pseudonocardiaceae</taxon>
        <taxon>Actinocrispum</taxon>
    </lineage>
</organism>
<gene>
    <name evidence="2" type="ORF">EV192_11157</name>
</gene>
<feature type="domain" description="DUF4180" evidence="1">
    <location>
        <begin position="6"/>
        <end position="114"/>
    </location>
</feature>
<protein>
    <submittedName>
        <fullName evidence="2">Uncharacterized protein DUF4180</fullName>
    </submittedName>
</protein>
<reference evidence="2 3" key="1">
    <citation type="submission" date="2019-03" db="EMBL/GenBank/DDBJ databases">
        <title>Genomic Encyclopedia of Type Strains, Phase IV (KMG-IV): sequencing the most valuable type-strain genomes for metagenomic binning, comparative biology and taxonomic classification.</title>
        <authorList>
            <person name="Goeker M."/>
        </authorList>
    </citation>
    <scope>NUCLEOTIDE SEQUENCE [LARGE SCALE GENOMIC DNA]</scope>
    <source>
        <strain evidence="2 3">DSM 45934</strain>
    </source>
</reference>
<dbReference type="EMBL" id="SLWS01000011">
    <property type="protein sequence ID" value="TCO52863.1"/>
    <property type="molecule type" value="Genomic_DNA"/>
</dbReference>
<name>A0A4R2J375_9PSEU</name>
<sequence length="133" mass="14537">MLQNINGVPVDILDPDGPRIRTEQDAVDTIVSELAADWTVVPISRLDPDFFTLSTRVAGGIVQKFVNYHRGLAIIGDVSPHVTASEPFAAFVRECNRGRHTLFVSDVDDLAAHLTRLAGRPTYTGFGSRHAPE</sequence>
<accession>A0A4R2J375</accession>
<evidence type="ECO:0000313" key="2">
    <source>
        <dbReference type="EMBL" id="TCO52863.1"/>
    </source>
</evidence>
<dbReference type="AlphaFoldDB" id="A0A4R2J375"/>
<dbReference type="Proteomes" id="UP000295680">
    <property type="component" value="Unassembled WGS sequence"/>
</dbReference>
<comment type="caution">
    <text evidence="2">The sequence shown here is derived from an EMBL/GenBank/DDBJ whole genome shotgun (WGS) entry which is preliminary data.</text>
</comment>
<dbReference type="Pfam" id="PF13788">
    <property type="entry name" value="DUF4180"/>
    <property type="match status" value="1"/>
</dbReference>
<evidence type="ECO:0000313" key="3">
    <source>
        <dbReference type="Proteomes" id="UP000295680"/>
    </source>
</evidence>
<keyword evidence="3" id="KW-1185">Reference proteome</keyword>